<proteinExistence type="predicted"/>
<accession>A0A392U8E3</accession>
<sequence>PKFEAEPGLVLRVSPCDRELARRD</sequence>
<name>A0A392U8E3_9FABA</name>
<dbReference type="Proteomes" id="UP000265520">
    <property type="component" value="Unassembled WGS sequence"/>
</dbReference>
<dbReference type="AlphaFoldDB" id="A0A392U8E3"/>
<reference evidence="1 2" key="1">
    <citation type="journal article" date="2018" name="Front. Plant Sci.">
        <title>Red Clover (Trifolium pratense) and Zigzag Clover (T. medium) - A Picture of Genomic Similarities and Differences.</title>
        <authorList>
            <person name="Dluhosova J."/>
            <person name="Istvanek J."/>
            <person name="Nedelnik J."/>
            <person name="Repkova J."/>
        </authorList>
    </citation>
    <scope>NUCLEOTIDE SEQUENCE [LARGE SCALE GENOMIC DNA]</scope>
    <source>
        <strain evidence="2">cv. 10/8</strain>
        <tissue evidence="1">Leaf</tissue>
    </source>
</reference>
<dbReference type="EMBL" id="LXQA010762925">
    <property type="protein sequence ID" value="MCI69781.1"/>
    <property type="molecule type" value="Genomic_DNA"/>
</dbReference>
<protein>
    <submittedName>
        <fullName evidence="1">Uncharacterized protein</fullName>
    </submittedName>
</protein>
<feature type="non-terminal residue" evidence="1">
    <location>
        <position position="1"/>
    </location>
</feature>
<evidence type="ECO:0000313" key="2">
    <source>
        <dbReference type="Proteomes" id="UP000265520"/>
    </source>
</evidence>
<evidence type="ECO:0000313" key="1">
    <source>
        <dbReference type="EMBL" id="MCI69781.1"/>
    </source>
</evidence>
<organism evidence="1 2">
    <name type="scientific">Trifolium medium</name>
    <dbReference type="NCBI Taxonomy" id="97028"/>
    <lineage>
        <taxon>Eukaryota</taxon>
        <taxon>Viridiplantae</taxon>
        <taxon>Streptophyta</taxon>
        <taxon>Embryophyta</taxon>
        <taxon>Tracheophyta</taxon>
        <taxon>Spermatophyta</taxon>
        <taxon>Magnoliopsida</taxon>
        <taxon>eudicotyledons</taxon>
        <taxon>Gunneridae</taxon>
        <taxon>Pentapetalae</taxon>
        <taxon>rosids</taxon>
        <taxon>fabids</taxon>
        <taxon>Fabales</taxon>
        <taxon>Fabaceae</taxon>
        <taxon>Papilionoideae</taxon>
        <taxon>50 kb inversion clade</taxon>
        <taxon>NPAAA clade</taxon>
        <taxon>Hologalegina</taxon>
        <taxon>IRL clade</taxon>
        <taxon>Trifolieae</taxon>
        <taxon>Trifolium</taxon>
    </lineage>
</organism>
<keyword evidence="2" id="KW-1185">Reference proteome</keyword>
<comment type="caution">
    <text evidence="1">The sequence shown here is derived from an EMBL/GenBank/DDBJ whole genome shotgun (WGS) entry which is preliminary data.</text>
</comment>